<dbReference type="Pfam" id="PF03901">
    <property type="entry name" value="Glyco_transf_22"/>
    <property type="match status" value="2"/>
</dbReference>
<dbReference type="GO" id="GO:0006506">
    <property type="term" value="P:GPI anchor biosynthetic process"/>
    <property type="evidence" value="ECO:0007669"/>
    <property type="project" value="TreeGrafter"/>
</dbReference>
<dbReference type="Proteomes" id="UP001174136">
    <property type="component" value="Unassembled WGS sequence"/>
</dbReference>
<evidence type="ECO:0000256" key="9">
    <source>
        <dbReference type="RuleBase" id="RU363075"/>
    </source>
</evidence>
<comment type="subcellular location">
    <subcellularLocation>
        <location evidence="1 9">Endoplasmic reticulum membrane</location>
        <topology evidence="1 9">Multi-pass membrane protein</topology>
    </subcellularLocation>
</comment>
<feature type="transmembrane region" description="Helical" evidence="9">
    <location>
        <begin position="259"/>
        <end position="284"/>
    </location>
</feature>
<keyword evidence="7 9" id="KW-0472">Membrane</keyword>
<keyword evidence="4 9" id="KW-0812">Transmembrane</keyword>
<dbReference type="PANTHER" id="PTHR22760">
    <property type="entry name" value="GLYCOSYLTRANSFERASE"/>
    <property type="match status" value="1"/>
</dbReference>
<comment type="caution">
    <text evidence="10">The sequence shown here is derived from an EMBL/GenBank/DDBJ whole genome shotgun (WGS) entry which is preliminary data.</text>
</comment>
<feature type="transmembrane region" description="Helical" evidence="9">
    <location>
        <begin position="311"/>
        <end position="334"/>
    </location>
</feature>
<feature type="transmembrane region" description="Helical" evidence="9">
    <location>
        <begin position="341"/>
        <end position="359"/>
    </location>
</feature>
<sequence>MEKIRARFSFRDKDEPVKLRKRKSQLHNNALNNGMLTFNITAFSVVFRLVNCFLVQTSFVPDEYWQSLEVSHYMVFEYPFKHYKVVPVNLNPVCYYNDGDFHLDLFTYGYLTWEWQAGLRGFAYPLFFASIYKILHFISSDSIWFPRVMQALLASVADVKMYFFIQSMEHPDVAKWTFFCQLCSWFTWYCCTRTMTNTMETTLTTLALTYYPLPGSKTYHRQKYLTLVAMAIIIRPTALVVWLPLLAYHFFREDGKLRLITHCCIPIGAFALVSSTLIDCLFYGKWTLVQYNFLRFNVLHGMAEFYGSHPWHWYLTQGFAAVIGPHLPFFIYGCTLASKRYRILLVTLVWIIVVYSFLSHKEFRFIYPVLPFCMVFCGEFISTLYHAFVHVIEKHFLMMSALNGFKGLSLAHLKSWRRAAACGLLVANLLPALYTGLIHQRGTLDVMSHLQKLCERHSDATSTAPEVLFLMPCHSTPFYSHIHCPIRMRFLECPPDLGESGYFEEAKEFYDDPLHWLSGAFLNKTSLPTHLVLFDVLEKEISAFLERNKFMRSAEVFHTHFPEGKVEVPVDVLIKIFKDTIIKTIILMHVFQIIFQATDKVFEEHLVVDEYAIVEKVVDEFVQLFPVVKVVYLLLEVALKNRSHRSERCCSKPSFFSNSIRRVCIAAWLSSAPALLLASFSISSLSSSVNLLSLSSSFLSVRVSAIAASLWLSMPRVSVFFSSSWSFSLWFSSTKESTADPRSSSSVILECRFLSSSCRANRDCSSRSRELFRSWFSVVSLCFWDSMSFHSSDTCFSRTTSSWLWALMKTNKMEGNSIRSWCSSLDVFAAGQ</sequence>
<evidence type="ECO:0000256" key="8">
    <source>
        <dbReference type="ARBA" id="ARBA00093333"/>
    </source>
</evidence>
<dbReference type="EC" id="2.4.1.-" evidence="9"/>
<evidence type="ECO:0000256" key="7">
    <source>
        <dbReference type="ARBA" id="ARBA00023136"/>
    </source>
</evidence>
<keyword evidence="3" id="KW-0808">Transferase</keyword>
<keyword evidence="5 9" id="KW-0256">Endoplasmic reticulum</keyword>
<evidence type="ECO:0000256" key="5">
    <source>
        <dbReference type="ARBA" id="ARBA00022824"/>
    </source>
</evidence>
<evidence type="ECO:0000256" key="6">
    <source>
        <dbReference type="ARBA" id="ARBA00022989"/>
    </source>
</evidence>
<dbReference type="EMBL" id="JAOPHQ010001705">
    <property type="protein sequence ID" value="KAK0150038.1"/>
    <property type="molecule type" value="Genomic_DNA"/>
</dbReference>
<dbReference type="GO" id="GO:0005789">
    <property type="term" value="C:endoplasmic reticulum membrane"/>
    <property type="evidence" value="ECO:0007669"/>
    <property type="project" value="UniProtKB-SubCell"/>
</dbReference>
<keyword evidence="2 9" id="KW-0328">Glycosyltransferase</keyword>
<feature type="transmembrane region" description="Helical" evidence="9">
    <location>
        <begin position="224"/>
        <end position="247"/>
    </location>
</feature>
<organism evidence="10 11">
    <name type="scientific">Merluccius polli</name>
    <name type="common">Benguela hake</name>
    <name type="synonym">Merluccius cadenati</name>
    <dbReference type="NCBI Taxonomy" id="89951"/>
    <lineage>
        <taxon>Eukaryota</taxon>
        <taxon>Metazoa</taxon>
        <taxon>Chordata</taxon>
        <taxon>Craniata</taxon>
        <taxon>Vertebrata</taxon>
        <taxon>Euteleostomi</taxon>
        <taxon>Actinopterygii</taxon>
        <taxon>Neopterygii</taxon>
        <taxon>Teleostei</taxon>
        <taxon>Neoteleostei</taxon>
        <taxon>Acanthomorphata</taxon>
        <taxon>Zeiogadaria</taxon>
        <taxon>Gadariae</taxon>
        <taxon>Gadiformes</taxon>
        <taxon>Gadoidei</taxon>
        <taxon>Merlucciidae</taxon>
        <taxon>Merluccius</taxon>
    </lineage>
</organism>
<dbReference type="InterPro" id="IPR005599">
    <property type="entry name" value="GPI_mannosylTrfase"/>
</dbReference>
<dbReference type="GO" id="GO:0000026">
    <property type="term" value="F:alpha-1,2-mannosyltransferase activity"/>
    <property type="evidence" value="ECO:0007669"/>
    <property type="project" value="TreeGrafter"/>
</dbReference>
<keyword evidence="11" id="KW-1185">Reference proteome</keyword>
<feature type="transmembrane region" description="Helical" evidence="9">
    <location>
        <begin position="365"/>
        <end position="389"/>
    </location>
</feature>
<gene>
    <name evidence="10" type="primary">pigb</name>
    <name evidence="10" type="ORF">N1851_009178</name>
</gene>
<evidence type="ECO:0000256" key="1">
    <source>
        <dbReference type="ARBA" id="ARBA00004477"/>
    </source>
</evidence>
<feature type="transmembrane region" description="Helical" evidence="9">
    <location>
        <begin position="30"/>
        <end position="50"/>
    </location>
</feature>
<evidence type="ECO:0000313" key="11">
    <source>
        <dbReference type="Proteomes" id="UP001174136"/>
    </source>
</evidence>
<protein>
    <recommendedName>
        <fullName evidence="9">Mannosyltransferase</fullName>
        <ecNumber evidence="9">2.4.1.-</ecNumber>
    </recommendedName>
</protein>
<reference evidence="10" key="1">
    <citation type="journal article" date="2023" name="Front. Mar. Sci.">
        <title>A new Merluccius polli reference genome to investigate the effects of global change in West African waters.</title>
        <authorList>
            <person name="Mateo J.L."/>
            <person name="Blanco-Fernandez C."/>
            <person name="Garcia-Vazquez E."/>
            <person name="Machado-Schiaffino G."/>
        </authorList>
    </citation>
    <scope>NUCLEOTIDE SEQUENCE</scope>
    <source>
        <strain evidence="10">C29</strain>
        <tissue evidence="10">Fin</tissue>
    </source>
</reference>
<comment type="similarity">
    <text evidence="9">Belongs to the glycosyltransferase 22 family.</text>
</comment>
<evidence type="ECO:0000256" key="4">
    <source>
        <dbReference type="ARBA" id="ARBA00022692"/>
    </source>
</evidence>
<name>A0AA47N0D0_MERPO</name>
<evidence type="ECO:0000256" key="2">
    <source>
        <dbReference type="ARBA" id="ARBA00022676"/>
    </source>
</evidence>
<dbReference type="AlphaFoldDB" id="A0AA47N0D0"/>
<comment type="function">
    <text evidence="8">Alpha-1,2-mannosyltransferase that catalyzes the transfer of the third mannose, via an alpha-1,2 bond, from a dolichol-phosphate-mannose (Dol-P-Man) to an alpha-D-Man-(1-&gt;6)-2-PEtn-alpha-D-Man-(1-&gt;4)-alpha-D-GlcN-(1-&gt;6)-(1-radyl,2-acyl-sn-glycero-3-phospho)-2-acyl-inositol intermediate to generate an alpha-D-Man-(1-&gt;2)-alpha-D-Man-(1-&gt;6)-2-PEtn-alpha-D-Man-(1-&gt;4)-alpha-D-GlcN-(1-&gt;6)-(1-radyl,2-acyl-sn-glycero-3-phospho)-2-acyl-inositol (also termed H6) and participates in the nineth step of the glycosylphosphatidylinositol-anchor biosynthesis. May also add the third mannose to an alpha-D-Man-(1-&gt;6)-alpha-D-Man-(1-&gt;4)-alpha-D-GlcN-(1-&gt;6)-(1-radyl,2-acyl-sn-glycero-3-phospho)-2-acyl-inositol (also termed H3) intermediate generating an alpha-D-Man-(1-&gt;2)-alpha-D-Man-(1-&gt;6)-alpha-D-Man-(1-&gt;4)-alpha-D-GlcN-(1-&gt;6)-(1-radyl,2-acyl-sn-glycero-3-phospho)-2-acyl-inositol (also termed H4).</text>
</comment>
<evidence type="ECO:0000313" key="10">
    <source>
        <dbReference type="EMBL" id="KAK0150038.1"/>
    </source>
</evidence>
<dbReference type="PANTHER" id="PTHR22760:SF4">
    <property type="entry name" value="GPI MANNOSYLTRANSFERASE 3"/>
    <property type="match status" value="1"/>
</dbReference>
<proteinExistence type="inferred from homology"/>
<accession>A0AA47N0D0</accession>
<evidence type="ECO:0000256" key="3">
    <source>
        <dbReference type="ARBA" id="ARBA00022679"/>
    </source>
</evidence>
<keyword evidence="6 9" id="KW-1133">Transmembrane helix</keyword>